<dbReference type="KEGG" id="mtr:11433869"/>
<reference evidence="11" key="4">
    <citation type="journal article" date="2018" name="Nat. Plants">
        <title>Whole-genome landscape of Medicago truncatula symbiotic genes.</title>
        <authorList>
            <person name="Pecrix Y."/>
            <person name="Gamas P."/>
            <person name="Carrere S."/>
        </authorList>
    </citation>
    <scope>NUCLEOTIDE SEQUENCE</scope>
    <source>
        <tissue evidence="11">Leaves</tissue>
    </source>
</reference>
<feature type="binding site" evidence="8">
    <location>
        <position position="126"/>
    </location>
    <ligand>
        <name>Zn(2+)</name>
        <dbReference type="ChEBI" id="CHEBI:29105"/>
    </ligand>
</feature>
<comment type="catalytic activity">
    <reaction evidence="7 9">
        <text>hydrogencarbonate + H(+) = CO2 + H2O</text>
        <dbReference type="Rhea" id="RHEA:10748"/>
        <dbReference type="ChEBI" id="CHEBI:15377"/>
        <dbReference type="ChEBI" id="CHEBI:15378"/>
        <dbReference type="ChEBI" id="CHEBI:16526"/>
        <dbReference type="ChEBI" id="CHEBI:17544"/>
        <dbReference type="EC" id="4.2.1.1"/>
    </reaction>
</comment>
<dbReference type="InterPro" id="IPR036874">
    <property type="entry name" value="Carbonic_anhydrase_sf"/>
</dbReference>
<reference evidence="10 13" key="1">
    <citation type="journal article" date="2011" name="Nature">
        <title>The Medicago genome provides insight into the evolution of rhizobial symbioses.</title>
        <authorList>
            <person name="Young N.D."/>
            <person name="Debelle F."/>
            <person name="Oldroyd G.E."/>
            <person name="Geurts R."/>
            <person name="Cannon S.B."/>
            <person name="Udvardi M.K."/>
            <person name="Benedito V.A."/>
            <person name="Mayer K.F."/>
            <person name="Gouzy J."/>
            <person name="Schoof H."/>
            <person name="Van de Peer Y."/>
            <person name="Proost S."/>
            <person name="Cook D.R."/>
            <person name="Meyers B.C."/>
            <person name="Spannagl M."/>
            <person name="Cheung F."/>
            <person name="De Mita S."/>
            <person name="Krishnakumar V."/>
            <person name="Gundlach H."/>
            <person name="Zhou S."/>
            <person name="Mudge J."/>
            <person name="Bharti A.K."/>
            <person name="Murray J.D."/>
            <person name="Naoumkina M.A."/>
            <person name="Rosen B."/>
            <person name="Silverstein K.A."/>
            <person name="Tang H."/>
            <person name="Rombauts S."/>
            <person name="Zhao P.X."/>
            <person name="Zhou P."/>
            <person name="Barbe V."/>
            <person name="Bardou P."/>
            <person name="Bechner M."/>
            <person name="Bellec A."/>
            <person name="Berger A."/>
            <person name="Berges H."/>
            <person name="Bidwell S."/>
            <person name="Bisseling T."/>
            <person name="Choisne N."/>
            <person name="Couloux A."/>
            <person name="Denny R."/>
            <person name="Deshpande S."/>
            <person name="Dai X."/>
            <person name="Doyle J.J."/>
            <person name="Dudez A.M."/>
            <person name="Farmer A.D."/>
            <person name="Fouteau S."/>
            <person name="Franken C."/>
            <person name="Gibelin C."/>
            <person name="Gish J."/>
            <person name="Goldstein S."/>
            <person name="Gonzalez A.J."/>
            <person name="Green P.J."/>
            <person name="Hallab A."/>
            <person name="Hartog M."/>
            <person name="Hua A."/>
            <person name="Humphray S.J."/>
            <person name="Jeong D.H."/>
            <person name="Jing Y."/>
            <person name="Jocker A."/>
            <person name="Kenton S.M."/>
            <person name="Kim D.J."/>
            <person name="Klee K."/>
            <person name="Lai H."/>
            <person name="Lang C."/>
            <person name="Lin S."/>
            <person name="Macmil S.L."/>
            <person name="Magdelenat G."/>
            <person name="Matthews L."/>
            <person name="McCorrison J."/>
            <person name="Monaghan E.L."/>
            <person name="Mun J.H."/>
            <person name="Najar F.Z."/>
            <person name="Nicholson C."/>
            <person name="Noirot C."/>
            <person name="O'Bleness M."/>
            <person name="Paule C.R."/>
            <person name="Poulain J."/>
            <person name="Prion F."/>
            <person name="Qin B."/>
            <person name="Qu C."/>
            <person name="Retzel E.F."/>
            <person name="Riddle C."/>
            <person name="Sallet E."/>
            <person name="Samain S."/>
            <person name="Samson N."/>
            <person name="Sanders I."/>
            <person name="Saurat O."/>
            <person name="Scarpelli C."/>
            <person name="Schiex T."/>
            <person name="Segurens B."/>
            <person name="Severin A.J."/>
            <person name="Sherrier D.J."/>
            <person name="Shi R."/>
            <person name="Sims S."/>
            <person name="Singer S.R."/>
            <person name="Sinharoy S."/>
            <person name="Sterck L."/>
            <person name="Viollet A."/>
            <person name="Wang B.B."/>
            <person name="Wang K."/>
            <person name="Wang M."/>
            <person name="Wang X."/>
            <person name="Warfsmann J."/>
            <person name="Weissenbach J."/>
            <person name="White D.D."/>
            <person name="White J.D."/>
            <person name="Wiley G.B."/>
            <person name="Wincker P."/>
            <person name="Xing Y."/>
            <person name="Yang L."/>
            <person name="Yao Z."/>
            <person name="Ying F."/>
            <person name="Zhai J."/>
            <person name="Zhou L."/>
            <person name="Zuber A."/>
            <person name="Denarie J."/>
            <person name="Dixon R.A."/>
            <person name="May G.D."/>
            <person name="Schwartz D.C."/>
            <person name="Rogers J."/>
            <person name="Quetier F."/>
            <person name="Town C.D."/>
            <person name="Roe B.A."/>
        </authorList>
    </citation>
    <scope>NUCLEOTIDE SEQUENCE [LARGE SCALE GENOMIC DNA]</scope>
    <source>
        <strain evidence="10">A17</strain>
        <strain evidence="12 13">cv. Jemalong A17</strain>
    </source>
</reference>
<protein>
    <recommendedName>
        <fullName evidence="3 9">Carbonic anhydrase</fullName>
        <ecNumber evidence="3 9">4.2.1.1</ecNumber>
    </recommendedName>
    <alternativeName>
        <fullName evidence="9">Carbonate dehydratase</fullName>
    </alternativeName>
</protein>
<reference evidence="10 13" key="2">
    <citation type="journal article" date="2014" name="BMC Genomics">
        <title>An improved genome release (version Mt4.0) for the model legume Medicago truncatula.</title>
        <authorList>
            <person name="Tang H."/>
            <person name="Krishnakumar V."/>
            <person name="Bidwell S."/>
            <person name="Rosen B."/>
            <person name="Chan A."/>
            <person name="Zhou S."/>
            <person name="Gentzbittel L."/>
            <person name="Childs K.L."/>
            <person name="Yandell M."/>
            <person name="Gundlach H."/>
            <person name="Mayer K.F."/>
            <person name="Schwartz D.C."/>
            <person name="Town C.D."/>
        </authorList>
    </citation>
    <scope>GENOME REANNOTATION</scope>
    <source>
        <strain evidence="12 13">cv. Jemalong A17</strain>
    </source>
</reference>
<dbReference type="FunFam" id="3.40.1050.10:FF:000003">
    <property type="entry name" value="Carbonic anhydrase"/>
    <property type="match status" value="1"/>
</dbReference>
<dbReference type="OMA" id="LSFEMQC"/>
<dbReference type="Proteomes" id="UP000002051">
    <property type="component" value="Chromosome 2"/>
</dbReference>
<dbReference type="EMBL" id="CM001218">
    <property type="protein sequence ID" value="AES63511.1"/>
    <property type="molecule type" value="Genomic_DNA"/>
</dbReference>
<dbReference type="SMART" id="SM00947">
    <property type="entry name" value="Pro_CA"/>
    <property type="match status" value="1"/>
</dbReference>
<feature type="binding site" evidence="8">
    <location>
        <position position="186"/>
    </location>
    <ligand>
        <name>Zn(2+)</name>
        <dbReference type="ChEBI" id="CHEBI:29105"/>
    </ligand>
</feature>
<comment type="cofactor">
    <cofactor evidence="8">
        <name>Zn(2+)</name>
        <dbReference type="ChEBI" id="CHEBI:29105"/>
    </cofactor>
    <text evidence="8">Binds 1 zinc ion per subunit.</text>
</comment>
<dbReference type="PaxDb" id="3880-AES63511"/>
<dbReference type="GO" id="GO:0015976">
    <property type="term" value="P:carbon utilization"/>
    <property type="evidence" value="ECO:0007669"/>
    <property type="project" value="InterPro"/>
</dbReference>
<dbReference type="PANTHER" id="PTHR11002">
    <property type="entry name" value="CARBONIC ANHYDRASE"/>
    <property type="match status" value="1"/>
</dbReference>
<dbReference type="Proteomes" id="UP000265566">
    <property type="component" value="Chromosome 2"/>
</dbReference>
<dbReference type="PROSITE" id="PS00704">
    <property type="entry name" value="PROK_CO2_ANHYDRASE_1"/>
    <property type="match status" value="1"/>
</dbReference>
<dbReference type="Gene3D" id="3.40.1050.10">
    <property type="entry name" value="Carbonic anhydrase"/>
    <property type="match status" value="1"/>
</dbReference>
<evidence type="ECO:0000313" key="10">
    <source>
        <dbReference type="EMBL" id="AES63511.1"/>
    </source>
</evidence>
<dbReference type="EnsemblPlants" id="AES63511">
    <property type="protein sequence ID" value="AES63511"/>
    <property type="gene ID" value="MTR_2g009500"/>
</dbReference>
<evidence type="ECO:0000313" key="11">
    <source>
        <dbReference type="EMBL" id="RHN71692.1"/>
    </source>
</evidence>
<dbReference type="Pfam" id="PF00484">
    <property type="entry name" value="Pro_CA"/>
    <property type="match status" value="1"/>
</dbReference>
<keyword evidence="4" id="KW-0702">S-nitrosylation</keyword>
<gene>
    <name evidence="12" type="primary">11433869</name>
    <name evidence="10" type="ordered locus">MTR_2g009500</name>
    <name evidence="11" type="ORF">MtrunA17_Chr2g0279581</name>
</gene>
<dbReference type="STRING" id="3880.G7IPN8"/>
<dbReference type="ExpressionAtlas" id="G7IPN8">
    <property type="expression patterns" value="differential"/>
</dbReference>
<dbReference type="HOGENOM" id="CLU_053879_0_0_1"/>
<dbReference type="EMBL" id="PSQE01000002">
    <property type="protein sequence ID" value="RHN71692.1"/>
    <property type="molecule type" value="Genomic_DNA"/>
</dbReference>
<reference evidence="12" key="3">
    <citation type="submission" date="2015-04" db="UniProtKB">
        <authorList>
            <consortium name="EnsemblPlants"/>
        </authorList>
    </citation>
    <scope>IDENTIFICATION</scope>
    <source>
        <strain evidence="12">cv. Jemalong A17</strain>
    </source>
</reference>
<comment type="function">
    <text evidence="1 9">Reversible hydration of carbon dioxide.</text>
</comment>
<keyword evidence="13" id="KW-1185">Reference proteome</keyword>
<dbReference type="OrthoDB" id="10248475at2759"/>
<evidence type="ECO:0000256" key="1">
    <source>
        <dbReference type="ARBA" id="ARBA00002904"/>
    </source>
</evidence>
<evidence type="ECO:0000256" key="8">
    <source>
        <dbReference type="PIRSR" id="PIRSR601765-1"/>
    </source>
</evidence>
<evidence type="ECO:0000256" key="7">
    <source>
        <dbReference type="ARBA" id="ARBA00048348"/>
    </source>
</evidence>
<keyword evidence="8" id="KW-0479">Metal-binding</keyword>
<evidence type="ECO:0000256" key="2">
    <source>
        <dbReference type="ARBA" id="ARBA00006217"/>
    </source>
</evidence>
<dbReference type="InterPro" id="IPR045066">
    <property type="entry name" value="Beta_CA_cladeB"/>
</dbReference>
<evidence type="ECO:0000256" key="3">
    <source>
        <dbReference type="ARBA" id="ARBA00012925"/>
    </source>
</evidence>
<dbReference type="GO" id="GO:0004089">
    <property type="term" value="F:carbonate dehydratase activity"/>
    <property type="evidence" value="ECO:0007669"/>
    <property type="project" value="UniProtKB-UniRule"/>
</dbReference>
<sequence>MAIPSSISDPFASKFLPLSSSSYNPSRISVPAQITAKIEQTHLTALRRSQCSSLKASMGSPGFTQQLNNSKLDTLAEVKDGRDDIFNDLKDRFLSFKKNVYMENPEQFESLAKVQTPKFMVIACADSRVCPSNILGFQPGDAFTIRNVANLVPTFESGPSETNAALEFAVNTLLVENILVVGHSCCGGIRALMGMQDDGSTSFIKSWVIHGKNAKVKTKVSASNLDFDHQCTHCEKESINHSLVNLLSYPWIKEKVENEELSIHGGYYDFVNCSFEKWTLDYRGTKLEENGRIVTKNKVFWS</sequence>
<dbReference type="eggNOG" id="KOG1578">
    <property type="taxonomic scope" value="Eukaryota"/>
</dbReference>
<dbReference type="PANTHER" id="PTHR11002:SF12">
    <property type="entry name" value="CARBONIC ANHYDRASE"/>
    <property type="match status" value="1"/>
</dbReference>
<evidence type="ECO:0000256" key="5">
    <source>
        <dbReference type="ARBA" id="ARBA00022833"/>
    </source>
</evidence>
<dbReference type="InterPro" id="IPR001765">
    <property type="entry name" value="Carbonic_anhydrase"/>
</dbReference>
<evidence type="ECO:0000313" key="13">
    <source>
        <dbReference type="Proteomes" id="UP000002051"/>
    </source>
</evidence>
<name>G7IPN8_MEDTR</name>
<dbReference type="EC" id="4.2.1.1" evidence="3 9"/>
<organism evidence="10 13">
    <name type="scientific">Medicago truncatula</name>
    <name type="common">Barrel medic</name>
    <name type="synonym">Medicago tribuloides</name>
    <dbReference type="NCBI Taxonomy" id="3880"/>
    <lineage>
        <taxon>Eukaryota</taxon>
        <taxon>Viridiplantae</taxon>
        <taxon>Streptophyta</taxon>
        <taxon>Embryophyta</taxon>
        <taxon>Tracheophyta</taxon>
        <taxon>Spermatophyta</taxon>
        <taxon>Magnoliopsida</taxon>
        <taxon>eudicotyledons</taxon>
        <taxon>Gunneridae</taxon>
        <taxon>Pentapetalae</taxon>
        <taxon>rosids</taxon>
        <taxon>fabids</taxon>
        <taxon>Fabales</taxon>
        <taxon>Fabaceae</taxon>
        <taxon>Papilionoideae</taxon>
        <taxon>50 kb inversion clade</taxon>
        <taxon>NPAAA clade</taxon>
        <taxon>Hologalegina</taxon>
        <taxon>IRL clade</taxon>
        <taxon>Trifolieae</taxon>
        <taxon>Medicago</taxon>
    </lineage>
</organism>
<feature type="binding site" evidence="8">
    <location>
        <position position="183"/>
    </location>
    <ligand>
        <name>Zn(2+)</name>
        <dbReference type="ChEBI" id="CHEBI:29105"/>
    </ligand>
</feature>
<dbReference type="AlphaFoldDB" id="G7IPN8"/>
<dbReference type="InterPro" id="IPR015892">
    <property type="entry name" value="Carbonic_anhydrase_CS"/>
</dbReference>
<accession>G7IPN8</accession>
<dbReference type="CDD" id="cd00884">
    <property type="entry name" value="beta_CA_cladeB"/>
    <property type="match status" value="1"/>
</dbReference>
<evidence type="ECO:0000256" key="9">
    <source>
        <dbReference type="RuleBase" id="RU003956"/>
    </source>
</evidence>
<dbReference type="SUPFAM" id="SSF53056">
    <property type="entry name" value="beta-carbonic anhydrase, cab"/>
    <property type="match status" value="1"/>
</dbReference>
<dbReference type="GO" id="GO:0008270">
    <property type="term" value="F:zinc ion binding"/>
    <property type="evidence" value="ECO:0007669"/>
    <property type="project" value="UniProtKB-UniRule"/>
</dbReference>
<evidence type="ECO:0000256" key="6">
    <source>
        <dbReference type="ARBA" id="ARBA00023239"/>
    </source>
</evidence>
<evidence type="ECO:0000256" key="4">
    <source>
        <dbReference type="ARBA" id="ARBA00022799"/>
    </source>
</evidence>
<comment type="similarity">
    <text evidence="2 9">Belongs to the beta-class carbonic anhydrase family.</text>
</comment>
<keyword evidence="5 8" id="KW-0862">Zinc</keyword>
<feature type="binding site" evidence="8">
    <location>
        <position position="124"/>
    </location>
    <ligand>
        <name>Zn(2+)</name>
        <dbReference type="ChEBI" id="CHEBI:29105"/>
    </ligand>
</feature>
<dbReference type="PROSITE" id="PS00705">
    <property type="entry name" value="PROK_CO2_ANHYDRASE_2"/>
    <property type="match status" value="1"/>
</dbReference>
<proteinExistence type="inferred from homology"/>
<keyword evidence="6 9" id="KW-0456">Lyase</keyword>
<evidence type="ECO:0000313" key="12">
    <source>
        <dbReference type="EnsemblPlants" id="AES63511"/>
    </source>
</evidence>
<dbReference type="Gramene" id="rna7318">
    <property type="protein sequence ID" value="RHN71692.1"/>
    <property type="gene ID" value="gene7318"/>
</dbReference>